<feature type="domain" description="N-(5'phosphoribosyl) anthranilate isomerase (PRAI)" evidence="10">
    <location>
        <begin position="4"/>
        <end position="199"/>
    </location>
</feature>
<comment type="similarity">
    <text evidence="9">Belongs to the TrpF family.</text>
</comment>
<protein>
    <recommendedName>
        <fullName evidence="4 9">N-(5'-phosphoribosyl)anthranilate isomerase</fullName>
        <shortName evidence="9">PRAI</shortName>
        <ecNumber evidence="3 9">5.3.1.24</ecNumber>
    </recommendedName>
</protein>
<dbReference type="GO" id="GO:0016853">
    <property type="term" value="F:isomerase activity"/>
    <property type="evidence" value="ECO:0007669"/>
    <property type="project" value="UniProtKB-KW"/>
</dbReference>
<evidence type="ECO:0000256" key="8">
    <source>
        <dbReference type="ARBA" id="ARBA00023235"/>
    </source>
</evidence>
<gene>
    <name evidence="9" type="primary">trpF</name>
    <name evidence="11" type="ORF">GCM10022392_11790</name>
</gene>
<dbReference type="Proteomes" id="UP001500841">
    <property type="component" value="Unassembled WGS sequence"/>
</dbReference>
<evidence type="ECO:0000256" key="5">
    <source>
        <dbReference type="ARBA" id="ARBA00022605"/>
    </source>
</evidence>
<dbReference type="EC" id="5.3.1.24" evidence="3 9"/>
<dbReference type="InterPro" id="IPR013785">
    <property type="entry name" value="Aldolase_TIM"/>
</dbReference>
<accession>A0ABP7WL85</accession>
<reference evidence="12" key="1">
    <citation type="journal article" date="2019" name="Int. J. Syst. Evol. Microbiol.">
        <title>The Global Catalogue of Microorganisms (GCM) 10K type strain sequencing project: providing services to taxonomists for standard genome sequencing and annotation.</title>
        <authorList>
            <consortium name="The Broad Institute Genomics Platform"/>
            <consortium name="The Broad Institute Genome Sequencing Center for Infectious Disease"/>
            <person name="Wu L."/>
            <person name="Ma J."/>
        </authorList>
    </citation>
    <scope>NUCLEOTIDE SEQUENCE [LARGE SCALE GENOMIC DNA]</scope>
    <source>
        <strain evidence="12">JCM 17085</strain>
    </source>
</reference>
<comment type="catalytic activity">
    <reaction evidence="1 9">
        <text>N-(5-phospho-beta-D-ribosyl)anthranilate = 1-(2-carboxyphenylamino)-1-deoxy-D-ribulose 5-phosphate</text>
        <dbReference type="Rhea" id="RHEA:21540"/>
        <dbReference type="ChEBI" id="CHEBI:18277"/>
        <dbReference type="ChEBI" id="CHEBI:58613"/>
        <dbReference type="EC" id="5.3.1.24"/>
    </reaction>
</comment>
<keyword evidence="5 9" id="KW-0028">Amino-acid biosynthesis</keyword>
<dbReference type="PANTHER" id="PTHR42894:SF1">
    <property type="entry name" value="N-(5'-PHOSPHORIBOSYL)ANTHRANILATE ISOMERASE"/>
    <property type="match status" value="1"/>
</dbReference>
<dbReference type="EMBL" id="BAABCV010000003">
    <property type="protein sequence ID" value="GAA4091482.1"/>
    <property type="molecule type" value="Genomic_DNA"/>
</dbReference>
<evidence type="ECO:0000259" key="10">
    <source>
        <dbReference type="Pfam" id="PF00697"/>
    </source>
</evidence>
<evidence type="ECO:0000256" key="4">
    <source>
        <dbReference type="ARBA" id="ARBA00022272"/>
    </source>
</evidence>
<keyword evidence="12" id="KW-1185">Reference proteome</keyword>
<dbReference type="InterPro" id="IPR011060">
    <property type="entry name" value="RibuloseP-bd_barrel"/>
</dbReference>
<evidence type="ECO:0000313" key="12">
    <source>
        <dbReference type="Proteomes" id="UP001500841"/>
    </source>
</evidence>
<name>A0ABP7WL85_9SPHI</name>
<evidence type="ECO:0000256" key="6">
    <source>
        <dbReference type="ARBA" id="ARBA00022822"/>
    </source>
</evidence>
<dbReference type="CDD" id="cd00405">
    <property type="entry name" value="PRAI"/>
    <property type="match status" value="1"/>
</dbReference>
<comment type="caution">
    <text evidence="11">The sequence shown here is derived from an EMBL/GenBank/DDBJ whole genome shotgun (WGS) entry which is preliminary data.</text>
</comment>
<evidence type="ECO:0000256" key="1">
    <source>
        <dbReference type="ARBA" id="ARBA00001164"/>
    </source>
</evidence>
<dbReference type="Gene3D" id="3.20.20.70">
    <property type="entry name" value="Aldolase class I"/>
    <property type="match status" value="1"/>
</dbReference>
<dbReference type="SUPFAM" id="SSF51366">
    <property type="entry name" value="Ribulose-phoshate binding barrel"/>
    <property type="match status" value="1"/>
</dbReference>
<keyword evidence="8 9" id="KW-0413">Isomerase</keyword>
<dbReference type="InterPro" id="IPR044643">
    <property type="entry name" value="TrpF_fam"/>
</dbReference>
<dbReference type="RefSeq" id="WP_345101754.1">
    <property type="nucleotide sequence ID" value="NZ_BAABCV010000003.1"/>
</dbReference>
<evidence type="ECO:0000313" key="11">
    <source>
        <dbReference type="EMBL" id="GAA4091482.1"/>
    </source>
</evidence>
<dbReference type="InterPro" id="IPR001240">
    <property type="entry name" value="PRAI_dom"/>
</dbReference>
<proteinExistence type="inferred from homology"/>
<dbReference type="Pfam" id="PF00697">
    <property type="entry name" value="PRAI"/>
    <property type="match status" value="1"/>
</dbReference>
<evidence type="ECO:0000256" key="2">
    <source>
        <dbReference type="ARBA" id="ARBA00004664"/>
    </source>
</evidence>
<dbReference type="PANTHER" id="PTHR42894">
    <property type="entry name" value="N-(5'-PHOSPHORIBOSYL)ANTHRANILATE ISOMERASE"/>
    <property type="match status" value="1"/>
</dbReference>
<keyword evidence="7 9" id="KW-0057">Aromatic amino acid biosynthesis</keyword>
<evidence type="ECO:0000256" key="7">
    <source>
        <dbReference type="ARBA" id="ARBA00023141"/>
    </source>
</evidence>
<sequence>MKIKVCGLKYPDNIKAIEKLKPEYMGFIFYGRSPRFVADINTDALAAIPSVIIKTGVFVNESAEKVGQLIENYGFGAVQLHGNESPEFAEQFKGKVQVLKAFGVNEDFDFTQLNGYAGKVDYFLFDTKTDAHGGSGKTFNWDILNQYKLEVPFFLSGGLSLDNLEQISKITHPQFYGVDLNSKFEIEPGLKDIEKLRQAFSLINQDNTHEVRS</sequence>
<keyword evidence="6 9" id="KW-0822">Tryptophan biosynthesis</keyword>
<organism evidence="11 12">
    <name type="scientific">Mucilaginibacter panaciglaebae</name>
    <dbReference type="NCBI Taxonomy" id="502331"/>
    <lineage>
        <taxon>Bacteria</taxon>
        <taxon>Pseudomonadati</taxon>
        <taxon>Bacteroidota</taxon>
        <taxon>Sphingobacteriia</taxon>
        <taxon>Sphingobacteriales</taxon>
        <taxon>Sphingobacteriaceae</taxon>
        <taxon>Mucilaginibacter</taxon>
    </lineage>
</organism>
<dbReference type="HAMAP" id="MF_00135">
    <property type="entry name" value="PRAI"/>
    <property type="match status" value="1"/>
</dbReference>
<evidence type="ECO:0000256" key="3">
    <source>
        <dbReference type="ARBA" id="ARBA00012572"/>
    </source>
</evidence>
<evidence type="ECO:0000256" key="9">
    <source>
        <dbReference type="HAMAP-Rule" id="MF_00135"/>
    </source>
</evidence>
<comment type="pathway">
    <text evidence="2 9">Amino-acid biosynthesis; L-tryptophan biosynthesis; L-tryptophan from chorismate: step 3/5.</text>
</comment>